<keyword evidence="3" id="KW-1185">Reference proteome</keyword>
<organism evidence="2 3">
    <name type="scientific">Massilia eurypsychrophila</name>
    <dbReference type="NCBI Taxonomy" id="1485217"/>
    <lineage>
        <taxon>Bacteria</taxon>
        <taxon>Pseudomonadati</taxon>
        <taxon>Pseudomonadota</taxon>
        <taxon>Betaproteobacteria</taxon>
        <taxon>Burkholderiales</taxon>
        <taxon>Oxalobacteraceae</taxon>
        <taxon>Telluria group</taxon>
        <taxon>Massilia</taxon>
    </lineage>
</organism>
<dbReference type="InterPro" id="IPR002686">
    <property type="entry name" value="Transposase_17"/>
</dbReference>
<feature type="domain" description="Transposase IS200-like" evidence="1">
    <location>
        <begin position="11"/>
        <end position="127"/>
    </location>
</feature>
<dbReference type="PANTHER" id="PTHR36966">
    <property type="entry name" value="REP-ASSOCIATED TYROSINE TRANSPOSASE"/>
    <property type="match status" value="1"/>
</dbReference>
<evidence type="ECO:0000259" key="1">
    <source>
        <dbReference type="SMART" id="SM01321"/>
    </source>
</evidence>
<dbReference type="EMBL" id="PDOC01000001">
    <property type="protein sequence ID" value="PIL46917.1"/>
    <property type="molecule type" value="Genomic_DNA"/>
</dbReference>
<evidence type="ECO:0000313" key="3">
    <source>
        <dbReference type="Proteomes" id="UP000230390"/>
    </source>
</evidence>
<dbReference type="PANTHER" id="PTHR36966:SF1">
    <property type="entry name" value="REP-ASSOCIATED TYROSINE TRANSPOSASE"/>
    <property type="match status" value="1"/>
</dbReference>
<dbReference type="InterPro" id="IPR052715">
    <property type="entry name" value="RAYT_transposase"/>
</dbReference>
<proteinExistence type="predicted"/>
<dbReference type="GO" id="GO:0043565">
    <property type="term" value="F:sequence-specific DNA binding"/>
    <property type="evidence" value="ECO:0007669"/>
    <property type="project" value="TreeGrafter"/>
</dbReference>
<dbReference type="OrthoDB" id="9794403at2"/>
<dbReference type="GO" id="GO:0006313">
    <property type="term" value="P:DNA transposition"/>
    <property type="evidence" value="ECO:0007669"/>
    <property type="project" value="InterPro"/>
</dbReference>
<comment type="caution">
    <text evidence="2">The sequence shown here is derived from an EMBL/GenBank/DDBJ whole genome shotgun (WGS) entry which is preliminary data.</text>
</comment>
<dbReference type="AlphaFoldDB" id="A0A2G8TLI9"/>
<dbReference type="GO" id="GO:0004803">
    <property type="term" value="F:transposase activity"/>
    <property type="evidence" value="ECO:0007669"/>
    <property type="project" value="InterPro"/>
</dbReference>
<sequence>MLMNDYRHNRVPGGTSFFTVRLVEPGSTLLTDHFSAFGEAMRQARSKRPFHVDAWVVLPDHAHAIWTLPPGDHDCASRWRAVKIAFSKALRKSTAAPDSVIWEPHYRDRRVASDAEYDRLVDYVHANPMRHGLCEQAVDWQWSSLHRFIATGLARTDSAVRA</sequence>
<gene>
    <name evidence="2" type="ORF">CR105_01850</name>
</gene>
<accession>A0A2G8TLI9</accession>
<dbReference type="Gene3D" id="3.30.70.1290">
    <property type="entry name" value="Transposase IS200-like"/>
    <property type="match status" value="1"/>
</dbReference>
<protein>
    <submittedName>
        <fullName evidence="2">Transposase</fullName>
    </submittedName>
</protein>
<evidence type="ECO:0000313" key="2">
    <source>
        <dbReference type="EMBL" id="PIL46917.1"/>
    </source>
</evidence>
<dbReference type="SMART" id="SM01321">
    <property type="entry name" value="Y1_Tnp"/>
    <property type="match status" value="1"/>
</dbReference>
<reference evidence="2 3" key="1">
    <citation type="submission" date="2017-10" db="EMBL/GenBank/DDBJ databases">
        <title>Massilia psychrophilum sp. nov., a novel purple-pigmented bacterium isolated from Tianshan glacier, Xinjiang Municipality, China.</title>
        <authorList>
            <person name="Wang H."/>
        </authorList>
    </citation>
    <scope>NUCLEOTIDE SEQUENCE [LARGE SCALE GENOMIC DNA]</scope>
    <source>
        <strain evidence="2 3">JCM 30074</strain>
    </source>
</reference>
<name>A0A2G8TLI9_9BURK</name>
<dbReference type="InterPro" id="IPR036515">
    <property type="entry name" value="Transposase_17_sf"/>
</dbReference>
<dbReference type="Proteomes" id="UP000230390">
    <property type="component" value="Unassembled WGS sequence"/>
</dbReference>
<dbReference type="SUPFAM" id="SSF143422">
    <property type="entry name" value="Transposase IS200-like"/>
    <property type="match status" value="1"/>
</dbReference>
<dbReference type="NCBIfam" id="NF047646">
    <property type="entry name" value="REP_Tyr_transpos"/>
    <property type="match status" value="1"/>
</dbReference>